<dbReference type="InterPro" id="IPR026444">
    <property type="entry name" value="Secre_tail"/>
</dbReference>
<evidence type="ECO:0000256" key="1">
    <source>
        <dbReference type="ARBA" id="ARBA00022729"/>
    </source>
</evidence>
<dbReference type="CDD" id="cd02258">
    <property type="entry name" value="Peptidase_C25_N"/>
    <property type="match status" value="1"/>
</dbReference>
<protein>
    <submittedName>
        <fullName evidence="3">Por secretion system C-terminal sorting domain-containing protein</fullName>
    </submittedName>
</protein>
<dbReference type="InterPro" id="IPR029030">
    <property type="entry name" value="Caspase-like_dom_sf"/>
</dbReference>
<evidence type="ECO:0000259" key="2">
    <source>
        <dbReference type="Pfam" id="PF01364"/>
    </source>
</evidence>
<organism evidence="3 4">
    <name type="scientific">Psychroflexus halocasei</name>
    <dbReference type="NCBI Taxonomy" id="908615"/>
    <lineage>
        <taxon>Bacteria</taxon>
        <taxon>Pseudomonadati</taxon>
        <taxon>Bacteroidota</taxon>
        <taxon>Flavobacteriia</taxon>
        <taxon>Flavobacteriales</taxon>
        <taxon>Flavobacteriaceae</taxon>
        <taxon>Psychroflexus</taxon>
    </lineage>
</organism>
<sequence>MYTSRLFYFLGVFVLLTIHTYGQSQTIKLNWKSTETFAVDGSFFYKVPHFNQLYYNYDSVEKSISYARSWEVDGSSYQVENIQYEYFETRSFDAFQTEKDINLQTSVSKGRSKSYFNIEFNPIIKNNGRYQRVTSFELRATGSRVTNSQGFQTQSVPSVDHSIFKKYQLYKFYVEENGVYKITGRFLKNLGIDISQLDSRRIKLFGHGGGMLPLENSGNLYFDPPEHAIQVFDSGDGVFNDNDYLLFYGTSTLQWNEESKTNINLYADRSYYYIAIAEPNGKRILPMAQPSAAADVIVTDFQDYQFYEKDEVSLALVGRRWFGDRFDLETQRDYSFTFENLVSSKPAEINVYAGAVSELNSQMSIKYDGQNVSQINFGSTSATSPATGGNYSGNINLSSDSFDIQLTYNKNGNPGAIGYLDFISIEATRELMAGSDQFKFKNSEASLPNGIAEYQISNANEVNQVWDITEFGSPRSVRNTNQESLFSFKTNMSGDKEFVAITDNYYEPQYERSKKIAERVNLKGEVFMNSQNQFEDVDFIIITREDFLGAANKLADLRRQKNNLTTKVVKLKDIYEEFNSGKQDIGAIRNFIRYVYSNASSPSQRLKYVALLGDTSVDFKNRLPNNTNVVPTYQSYGSFSNTRSSFMSDDFFAMMDPSEGRMISSDKMDLAVGRIIAKTPQQAFEMIRKIEEHESRPAYKSWRNDFLLISDDVDEVYEFNDIQVQLDDLGDEIAANRPTINVKKIHSDAYEQQPSAGGDRYPDVNKAINEAIEVGAIVVNYFGHGGEEGLAQERIVTQTSVQNWTNPSRYNIFVTITCDFTKFDNPLRETGGEMTYWNPTGGAVGMVATTRSITVSAGVAFNNAFAPFLFDFANTKETIAESVMNAKNALSGSGKRIVFFIGDPTMRLPLPEPQVQISHINDIPIQQYSDTLQALDKAQIKGKIVGGNGQVLQNYQGELTASVFDKRIERQTLGNGNVTQNGELLIMDFTTLGELLFNGKASINNGEFEFSFVLPKDTKIPIGEGRFSFYALDNDELDEFSGFSEDIKIGGLNQNAPDDNQGPLVNAYMNDESFVNGGITNSDPYILALLEDDNGINTAGGIGHDIVAIIDGDEENPIILNDYYEADVDTYQSGKVYYQLKDLEPGLHHLTLKAWDVYNNSAIAELDFVVSGNDELRLTNVLNYPNPFVDYTEFWFNHNRPFEPLNVQVQVFTVTGKIVWSHQQTITTDGFLSRDIVWDGLDDFGQKIGKGVYVYKLTVESTVTNQRQEKYEKLVILQ</sequence>
<dbReference type="Pfam" id="PF01364">
    <property type="entry name" value="Peptidase_C25"/>
    <property type="match status" value="1"/>
</dbReference>
<keyword evidence="4" id="KW-1185">Reference proteome</keyword>
<dbReference type="Gene3D" id="2.60.40.4070">
    <property type="match status" value="1"/>
</dbReference>
<gene>
    <name evidence="3" type="ORF">SAMN05421540_10118</name>
</gene>
<evidence type="ECO:0000313" key="4">
    <source>
        <dbReference type="Proteomes" id="UP000198820"/>
    </source>
</evidence>
<dbReference type="AlphaFoldDB" id="A0A1H3VDT5"/>
<dbReference type="GO" id="GO:0008234">
    <property type="term" value="F:cysteine-type peptidase activity"/>
    <property type="evidence" value="ECO:0007669"/>
    <property type="project" value="InterPro"/>
</dbReference>
<dbReference type="Proteomes" id="UP000198820">
    <property type="component" value="Unassembled WGS sequence"/>
</dbReference>
<accession>A0A1H3VDT5</accession>
<dbReference type="InterPro" id="IPR001769">
    <property type="entry name" value="Gingipain"/>
</dbReference>
<dbReference type="Gene3D" id="3.40.50.1460">
    <property type="match status" value="1"/>
</dbReference>
<dbReference type="NCBIfam" id="TIGR04183">
    <property type="entry name" value="Por_Secre_tail"/>
    <property type="match status" value="1"/>
</dbReference>
<dbReference type="Gene3D" id="3.40.50.10390">
    <property type="entry name" value="Gingipain r, domain 1"/>
    <property type="match status" value="1"/>
</dbReference>
<dbReference type="GO" id="GO:0006508">
    <property type="term" value="P:proteolysis"/>
    <property type="evidence" value="ECO:0007669"/>
    <property type="project" value="InterPro"/>
</dbReference>
<dbReference type="InterPro" id="IPR029031">
    <property type="entry name" value="Gingipain_N_sf"/>
</dbReference>
<feature type="domain" description="Gingipain" evidence="2">
    <location>
        <begin position="539"/>
        <end position="908"/>
    </location>
</feature>
<dbReference type="RefSeq" id="WP_093237657.1">
    <property type="nucleotide sequence ID" value="NZ_FNQF01000001.1"/>
</dbReference>
<dbReference type="STRING" id="908615.SAMN05421540_10118"/>
<proteinExistence type="predicted"/>
<evidence type="ECO:0000313" key="3">
    <source>
        <dbReference type="EMBL" id="SDZ72821.1"/>
    </source>
</evidence>
<keyword evidence="1" id="KW-0732">Signal</keyword>
<dbReference type="EMBL" id="FNQF01000001">
    <property type="protein sequence ID" value="SDZ72821.1"/>
    <property type="molecule type" value="Genomic_DNA"/>
</dbReference>
<name>A0A1H3VDT5_9FLAO</name>
<dbReference type="NCBIfam" id="NF033707">
    <property type="entry name" value="T9SS_sortase"/>
    <property type="match status" value="1"/>
</dbReference>
<dbReference type="SUPFAM" id="SSF52129">
    <property type="entry name" value="Caspase-like"/>
    <property type="match status" value="1"/>
</dbReference>
<reference evidence="3 4" key="1">
    <citation type="submission" date="2016-10" db="EMBL/GenBank/DDBJ databases">
        <authorList>
            <person name="de Groot N.N."/>
        </authorList>
    </citation>
    <scope>NUCLEOTIDE SEQUENCE [LARGE SCALE GENOMIC DNA]</scope>
    <source>
        <strain evidence="3 4">DSM 23581</strain>
    </source>
</reference>